<dbReference type="Gene3D" id="3.30.450.150">
    <property type="entry name" value="Haem-degrading domain"/>
    <property type="match status" value="1"/>
</dbReference>
<dbReference type="PANTHER" id="PTHR28255:SF1">
    <property type="entry name" value="UPF0303 PROTEIN YBR137W"/>
    <property type="match status" value="1"/>
</dbReference>
<proteinExistence type="predicted"/>
<protein>
    <submittedName>
        <fullName evidence="1">Heme-binding protein</fullName>
    </submittedName>
</protein>
<dbReference type="EMBL" id="CP078077">
    <property type="protein sequence ID" value="UPL14912.1"/>
    <property type="molecule type" value="Genomic_DNA"/>
</dbReference>
<keyword evidence="2" id="KW-1185">Reference proteome</keyword>
<dbReference type="Proteomes" id="UP000831963">
    <property type="component" value="Chromosome"/>
</dbReference>
<dbReference type="PANTHER" id="PTHR28255">
    <property type="match status" value="1"/>
</dbReference>
<dbReference type="InterPro" id="IPR010371">
    <property type="entry name" value="YBR137W-like"/>
</dbReference>
<reference evidence="1 2" key="1">
    <citation type="submission" date="2021-06" db="EMBL/GenBank/DDBJ databases">
        <title>Genome-based taxonomic framework of Microbacterium strains isolated from marine environment, the description of four new species and reclassification of four preexisting species.</title>
        <authorList>
            <person name="Lee S.D."/>
            <person name="Kim S.-M."/>
            <person name="Byeon Y.-S."/>
            <person name="Yang H.L."/>
            <person name="Kim I.S."/>
        </authorList>
    </citation>
    <scope>NUCLEOTIDE SEQUENCE [LARGE SCALE GENOMIC DNA]</scope>
    <source>
        <strain evidence="1 2">SSW1-36</strain>
    </source>
</reference>
<sequence length="156" mass="16708">MSIDAQAALDAITAEERELDVDRFTVTDAWEVGAWLRARAVADALPIVVSVVLGGQRAFHMAAPGTSALNDAWLERKFRVVEHFGRSSLGVHYDFLSRGEDFVRSSRLDPALYAAAGGGFPIRIGGTLAGAIGVSGLEMHADHALVVEALRAHLSR</sequence>
<dbReference type="InterPro" id="IPR038084">
    <property type="entry name" value="PduO/GlcC-like_sf"/>
</dbReference>
<organism evidence="1 2">
    <name type="scientific">Microbacterium galbinum</name>
    <dbReference type="NCBI Taxonomy" id="2851646"/>
    <lineage>
        <taxon>Bacteria</taxon>
        <taxon>Bacillati</taxon>
        <taxon>Actinomycetota</taxon>
        <taxon>Actinomycetes</taxon>
        <taxon>Micrococcales</taxon>
        <taxon>Microbacteriaceae</taxon>
        <taxon>Microbacterium</taxon>
    </lineage>
</organism>
<evidence type="ECO:0000313" key="2">
    <source>
        <dbReference type="Proteomes" id="UP000831963"/>
    </source>
</evidence>
<dbReference type="PIRSF" id="PIRSF008757">
    <property type="entry name" value="UCP008757"/>
    <property type="match status" value="1"/>
</dbReference>
<dbReference type="SUPFAM" id="SSF143744">
    <property type="entry name" value="GlcG-like"/>
    <property type="match status" value="1"/>
</dbReference>
<dbReference type="RefSeq" id="WP_247632767.1">
    <property type="nucleotide sequence ID" value="NZ_CP078077.1"/>
</dbReference>
<dbReference type="InterPro" id="IPR005624">
    <property type="entry name" value="PduO/GlcC-like"/>
</dbReference>
<accession>A0ABY4IQ38</accession>
<gene>
    <name evidence="1" type="ORF">KV396_10650</name>
</gene>
<dbReference type="Pfam" id="PF03928">
    <property type="entry name" value="HbpS-like"/>
    <property type="match status" value="1"/>
</dbReference>
<name>A0ABY4IQ38_9MICO</name>
<evidence type="ECO:0000313" key="1">
    <source>
        <dbReference type="EMBL" id="UPL14912.1"/>
    </source>
</evidence>